<gene>
    <name evidence="1" type="ORF">AsAng_0016500</name>
</gene>
<evidence type="ECO:0000313" key="2">
    <source>
        <dbReference type="Proteomes" id="UP001060919"/>
    </source>
</evidence>
<proteinExistence type="predicted"/>
<dbReference type="RefSeq" id="WP_264792173.1">
    <property type="nucleotide sequence ID" value="NZ_AP026867.1"/>
</dbReference>
<accession>A0A915YD78</accession>
<organism evidence="1 2">
    <name type="scientific">Aureispira anguillae</name>
    <dbReference type="NCBI Taxonomy" id="2864201"/>
    <lineage>
        <taxon>Bacteria</taxon>
        <taxon>Pseudomonadati</taxon>
        <taxon>Bacteroidota</taxon>
        <taxon>Saprospiria</taxon>
        <taxon>Saprospirales</taxon>
        <taxon>Saprospiraceae</taxon>
        <taxon>Aureispira</taxon>
    </lineage>
</organism>
<dbReference type="AlphaFoldDB" id="A0A915YD78"/>
<keyword evidence="2" id="KW-1185">Reference proteome</keyword>
<dbReference type="KEGG" id="aup:AsAng_0016500"/>
<sequence>MNTETDNNSSAESDAQAANFHEHVKNTLSVSAYKNLPKALGYGRRKTTMLLLDPSKMELETMEKMAAFLGGNLRTMIDRYQMGYDVLSIRAYKKLMS</sequence>
<dbReference type="Proteomes" id="UP001060919">
    <property type="component" value="Chromosome"/>
</dbReference>
<reference evidence="1" key="1">
    <citation type="submission" date="2022-09" db="EMBL/GenBank/DDBJ databases">
        <title>Aureispira anguillicida sp. nov., isolated from Leptocephalus of Japanese eel Anguilla japonica.</title>
        <authorList>
            <person name="Yuasa K."/>
            <person name="Mekata T."/>
            <person name="Ikunari K."/>
        </authorList>
    </citation>
    <scope>NUCLEOTIDE SEQUENCE</scope>
    <source>
        <strain evidence="1">EL160426</strain>
    </source>
</reference>
<evidence type="ECO:0000313" key="1">
    <source>
        <dbReference type="EMBL" id="BDS10940.1"/>
    </source>
</evidence>
<dbReference type="EMBL" id="AP026867">
    <property type="protein sequence ID" value="BDS10940.1"/>
    <property type="molecule type" value="Genomic_DNA"/>
</dbReference>
<name>A0A915YD78_9BACT</name>
<protein>
    <submittedName>
        <fullName evidence="1">Uncharacterized protein</fullName>
    </submittedName>
</protein>